<accession>A0A8J6QGQ4</accession>
<proteinExistence type="predicted"/>
<dbReference type="AlphaFoldDB" id="A0A8J6QGQ4"/>
<feature type="domain" description="FMN-binding" evidence="2">
    <location>
        <begin position="85"/>
        <end position="165"/>
    </location>
</feature>
<dbReference type="SMART" id="SM00900">
    <property type="entry name" value="FMN_bind"/>
    <property type="match status" value="1"/>
</dbReference>
<dbReference type="GO" id="GO:0010181">
    <property type="term" value="F:FMN binding"/>
    <property type="evidence" value="ECO:0007669"/>
    <property type="project" value="InterPro"/>
</dbReference>
<gene>
    <name evidence="3" type="ORF">IC617_01345</name>
</gene>
<dbReference type="InterPro" id="IPR007329">
    <property type="entry name" value="FMN-bd"/>
</dbReference>
<organism evidence="3 4">
    <name type="scientific">Neiella litorisoli</name>
    <dbReference type="NCBI Taxonomy" id="2771431"/>
    <lineage>
        <taxon>Bacteria</taxon>
        <taxon>Pseudomonadati</taxon>
        <taxon>Pseudomonadota</taxon>
        <taxon>Gammaproteobacteria</taxon>
        <taxon>Alteromonadales</taxon>
        <taxon>Echinimonadaceae</taxon>
        <taxon>Neiella</taxon>
    </lineage>
</organism>
<evidence type="ECO:0000256" key="1">
    <source>
        <dbReference type="SAM" id="SignalP"/>
    </source>
</evidence>
<dbReference type="RefSeq" id="WP_191143178.1">
    <property type="nucleotide sequence ID" value="NZ_JACXAF010000001.1"/>
</dbReference>
<sequence>MKAIITLIFLFTLASPLALAKGEYMTQSAFLTQAFGESVPTRQTLWLRGDLKKEVTDLLGHAYGKIRLHYWQQGSTTSWILEQIGKERPITAGFVVDQQRIVQAHVLVFRESRGWEIKRSAFTQQFEFTELTDDNRLSKHIDGITGATLSVNAMNRMAKLALRLDQEVQLTLAHHQTN</sequence>
<comment type="caution">
    <text evidence="3">The sequence shown here is derived from an EMBL/GenBank/DDBJ whole genome shotgun (WGS) entry which is preliminary data.</text>
</comment>
<feature type="chain" id="PRO_5035226829" evidence="1">
    <location>
        <begin position="21"/>
        <end position="178"/>
    </location>
</feature>
<name>A0A8J6QGQ4_9GAMM</name>
<evidence type="ECO:0000313" key="4">
    <source>
        <dbReference type="Proteomes" id="UP000638014"/>
    </source>
</evidence>
<reference evidence="3" key="1">
    <citation type="submission" date="2020-09" db="EMBL/GenBank/DDBJ databases">
        <title>A novel bacterium of genus Neiella, isolated from South China Sea.</title>
        <authorList>
            <person name="Huang H."/>
            <person name="Mo K."/>
            <person name="Hu Y."/>
        </authorList>
    </citation>
    <scope>NUCLEOTIDE SEQUENCE</scope>
    <source>
        <strain evidence="3">HB171785</strain>
    </source>
</reference>
<dbReference type="Proteomes" id="UP000638014">
    <property type="component" value="Unassembled WGS sequence"/>
</dbReference>
<dbReference type="Pfam" id="PF04205">
    <property type="entry name" value="FMN_bind"/>
    <property type="match status" value="1"/>
</dbReference>
<keyword evidence="4" id="KW-1185">Reference proteome</keyword>
<evidence type="ECO:0000259" key="2">
    <source>
        <dbReference type="SMART" id="SM00900"/>
    </source>
</evidence>
<dbReference type="EMBL" id="JACXAF010000001">
    <property type="protein sequence ID" value="MBD1388062.1"/>
    <property type="molecule type" value="Genomic_DNA"/>
</dbReference>
<dbReference type="GO" id="GO:0016020">
    <property type="term" value="C:membrane"/>
    <property type="evidence" value="ECO:0007669"/>
    <property type="project" value="InterPro"/>
</dbReference>
<feature type="signal peptide" evidence="1">
    <location>
        <begin position="1"/>
        <end position="20"/>
    </location>
</feature>
<protein>
    <submittedName>
        <fullName evidence="3">FMN-binding protein</fullName>
    </submittedName>
</protein>
<keyword evidence="1" id="KW-0732">Signal</keyword>
<evidence type="ECO:0000313" key="3">
    <source>
        <dbReference type="EMBL" id="MBD1388062.1"/>
    </source>
</evidence>